<proteinExistence type="predicted"/>
<accession>A0A179HQ72</accession>
<dbReference type="EMBL" id="LSBI01000002">
    <property type="protein sequence ID" value="OAQ92585.1"/>
    <property type="molecule type" value="Genomic_DNA"/>
</dbReference>
<organism evidence="2 3">
    <name type="scientific">Purpureocillium lilacinum</name>
    <name type="common">Paecilomyces lilacinus</name>
    <dbReference type="NCBI Taxonomy" id="33203"/>
    <lineage>
        <taxon>Eukaryota</taxon>
        <taxon>Fungi</taxon>
        <taxon>Dikarya</taxon>
        <taxon>Ascomycota</taxon>
        <taxon>Pezizomycotina</taxon>
        <taxon>Sordariomycetes</taxon>
        <taxon>Hypocreomycetidae</taxon>
        <taxon>Hypocreales</taxon>
        <taxon>Ophiocordycipitaceae</taxon>
        <taxon>Purpureocillium</taxon>
    </lineage>
</organism>
<evidence type="ECO:0000256" key="1">
    <source>
        <dbReference type="SAM" id="MobiDB-lite"/>
    </source>
</evidence>
<evidence type="ECO:0000313" key="3">
    <source>
        <dbReference type="Proteomes" id="UP000078340"/>
    </source>
</evidence>
<name>A0A179HQ72_PURLI</name>
<reference evidence="2 3" key="1">
    <citation type="submission" date="2016-02" db="EMBL/GenBank/DDBJ databases">
        <title>Biosynthesis of antibiotic leucinostatins and their inhibition on Phytophthora in bio-control Purpureocillium lilacinum.</title>
        <authorList>
            <person name="Wang G."/>
            <person name="Liu Z."/>
            <person name="Lin R."/>
            <person name="Li E."/>
            <person name="Mao Z."/>
            <person name="Ling J."/>
            <person name="Yin W."/>
            <person name="Xie B."/>
        </authorList>
    </citation>
    <scope>NUCLEOTIDE SEQUENCE [LARGE SCALE GENOMIC DNA]</scope>
    <source>
        <strain evidence="2">PLFJ-1</strain>
    </source>
</reference>
<protein>
    <submittedName>
        <fullName evidence="2">Uncharacterized protein</fullName>
    </submittedName>
</protein>
<sequence>MINGTMSRPSSNAAGTRGALRALYMSDRVRRPRLQGPHPRYAPSMSRTRRFRVGLSSRLGSPAFGAGKWALRGRAPPQTPHSGFAGAERGEAMPQIPRSHLLPLFPPPWFLERAASPQDTAPWKAQAGSRPRNAARCAIVETRGISIV</sequence>
<dbReference type="Proteomes" id="UP000078340">
    <property type="component" value="Unassembled WGS sequence"/>
</dbReference>
<comment type="caution">
    <text evidence="2">The sequence shown here is derived from an EMBL/GenBank/DDBJ whole genome shotgun (WGS) entry which is preliminary data.</text>
</comment>
<evidence type="ECO:0000313" key="2">
    <source>
        <dbReference type="EMBL" id="OAQ92585.1"/>
    </source>
</evidence>
<dbReference type="AlphaFoldDB" id="A0A179HQ72"/>
<gene>
    <name evidence="2" type="ORF">VFPFJ_01746</name>
</gene>
<feature type="region of interest" description="Disordered" evidence="1">
    <location>
        <begin position="68"/>
        <end position="99"/>
    </location>
</feature>